<name>A0A0D6GV22_CORDP</name>
<dbReference type="RefSeq" id="WP_014307243.1">
    <property type="nucleotide sequence ID" value="NZ_CP040520.1"/>
</dbReference>
<proteinExistence type="predicted"/>
<gene>
    <name evidence="1" type="ORF">CIP107547_02086</name>
</gene>
<evidence type="ECO:0000313" key="2">
    <source>
        <dbReference type="Proteomes" id="UP000480222"/>
    </source>
</evidence>
<dbReference type="KEGG" id="cdip:ERS451417_01911"/>
<accession>A0A0D6GV22</accession>
<protein>
    <submittedName>
        <fullName evidence="1">Uncharacterized protein</fullName>
    </submittedName>
</protein>
<reference evidence="1 2" key="1">
    <citation type="submission" date="2020-02" db="EMBL/GenBank/DDBJ databases">
        <authorList>
            <person name="Brisse S."/>
        </authorList>
    </citation>
    <scope>NUCLEOTIDE SEQUENCE [LARGE SCALE GENOMIC DNA]</scope>
    <source>
        <strain evidence="1">CIP107547</strain>
    </source>
</reference>
<comment type="caution">
    <text evidence="1">The sequence shown here is derived from an EMBL/GenBank/DDBJ whole genome shotgun (WGS) entry which is preliminary data.</text>
</comment>
<dbReference type="Proteomes" id="UP000480222">
    <property type="component" value="Unassembled WGS sequence"/>
</dbReference>
<dbReference type="AlphaFoldDB" id="A0A0D6GV22"/>
<organism evidence="1 2">
    <name type="scientific">Corynebacterium diphtheriae</name>
    <dbReference type="NCBI Taxonomy" id="1717"/>
    <lineage>
        <taxon>Bacteria</taxon>
        <taxon>Bacillati</taxon>
        <taxon>Actinomycetota</taxon>
        <taxon>Actinomycetes</taxon>
        <taxon>Mycobacteriales</taxon>
        <taxon>Corynebacteriaceae</taxon>
        <taxon>Corynebacterium</taxon>
    </lineage>
</organism>
<evidence type="ECO:0000313" key="1">
    <source>
        <dbReference type="EMBL" id="CAB0617551.1"/>
    </source>
</evidence>
<dbReference type="GeneID" id="29421993"/>
<sequence length="67" mass="7762">MGKNLRPSLIRVYACHEDAHIAYFDETYTGINDAGRSFYAVTASIYRKEELEDLRANLIDIVDNFFQ</sequence>
<dbReference type="EMBL" id="CADDAV010000026">
    <property type="protein sequence ID" value="CAB0617551.1"/>
    <property type="molecule type" value="Genomic_DNA"/>
</dbReference>